<proteinExistence type="predicted"/>
<dbReference type="EMBL" id="MU005793">
    <property type="protein sequence ID" value="KAF2702777.1"/>
    <property type="molecule type" value="Genomic_DNA"/>
</dbReference>
<sequence>MQLTMQSDWTRNVKLATFTRADRANNRNLHGVPILLKETFNTLDKMDTTGGSLALKGARPSKEAHVVKALRSAGAVILGKTTITQWSNTRAAKAPNGWTSVYGQCYGAFHAKQDPQGSSSGAAVAASLDLAAATLGAETWGSIVYPAQRSAVVGIKPTVGLVSRAGVIPVSTHKDTIGPVTRSVKDGAIILNVLAGRDEDDETTGSIPFGSIPDYTKACDKHALEGARIAISESALRTVTDEDVLDSFQKAVDLIASMGATVIRDVDFKEFDPEGHQRENLSFNVMLREGLESYFDQLKVNPHGIHTLADLVTFMERTPEEQVERYGIEGFTDARDEPYTSESPEFKDAVARMKHLGADIERLLDVTQCDAIVAPTSADLPFDLGQNPVVTVPLGFYPKDRKVVRALDSMVAKANNVPYSLSFVGKRFSEETLIGLAYAFEQATLVGERARPCVHSSVELIFNVAGEGDAKL</sequence>
<dbReference type="SUPFAM" id="SSF75304">
    <property type="entry name" value="Amidase signature (AS) enzymes"/>
    <property type="match status" value="1"/>
</dbReference>
<feature type="domain" description="Amidase" evidence="1">
    <location>
        <begin position="23"/>
        <end position="433"/>
    </location>
</feature>
<dbReference type="Gene3D" id="3.90.1300.10">
    <property type="entry name" value="Amidase signature (AS) domain"/>
    <property type="match status" value="1"/>
</dbReference>
<organism evidence="2 3">
    <name type="scientific">Pleomassaria siparia CBS 279.74</name>
    <dbReference type="NCBI Taxonomy" id="1314801"/>
    <lineage>
        <taxon>Eukaryota</taxon>
        <taxon>Fungi</taxon>
        <taxon>Dikarya</taxon>
        <taxon>Ascomycota</taxon>
        <taxon>Pezizomycotina</taxon>
        <taxon>Dothideomycetes</taxon>
        <taxon>Pleosporomycetidae</taxon>
        <taxon>Pleosporales</taxon>
        <taxon>Pleomassariaceae</taxon>
        <taxon>Pleomassaria</taxon>
    </lineage>
</organism>
<evidence type="ECO:0000259" key="1">
    <source>
        <dbReference type="Pfam" id="PF01425"/>
    </source>
</evidence>
<dbReference type="InterPro" id="IPR036928">
    <property type="entry name" value="AS_sf"/>
</dbReference>
<dbReference type="Proteomes" id="UP000799428">
    <property type="component" value="Unassembled WGS sequence"/>
</dbReference>
<dbReference type="OrthoDB" id="566138at2759"/>
<dbReference type="PANTHER" id="PTHR42678:SF34">
    <property type="entry name" value="OS04G0183300 PROTEIN"/>
    <property type="match status" value="1"/>
</dbReference>
<evidence type="ECO:0000313" key="2">
    <source>
        <dbReference type="EMBL" id="KAF2702777.1"/>
    </source>
</evidence>
<accession>A0A6G1JRI5</accession>
<gene>
    <name evidence="2" type="ORF">K504DRAFT_522405</name>
</gene>
<name>A0A6G1JRI5_9PLEO</name>
<keyword evidence="3" id="KW-1185">Reference proteome</keyword>
<dbReference type="InterPro" id="IPR023631">
    <property type="entry name" value="Amidase_dom"/>
</dbReference>
<dbReference type="PANTHER" id="PTHR42678">
    <property type="entry name" value="AMIDASE"/>
    <property type="match status" value="1"/>
</dbReference>
<dbReference type="Pfam" id="PF01425">
    <property type="entry name" value="Amidase"/>
    <property type="match status" value="1"/>
</dbReference>
<dbReference type="AlphaFoldDB" id="A0A6G1JRI5"/>
<evidence type="ECO:0000313" key="3">
    <source>
        <dbReference type="Proteomes" id="UP000799428"/>
    </source>
</evidence>
<reference evidence="2" key="1">
    <citation type="journal article" date="2020" name="Stud. Mycol.">
        <title>101 Dothideomycetes genomes: a test case for predicting lifestyles and emergence of pathogens.</title>
        <authorList>
            <person name="Haridas S."/>
            <person name="Albert R."/>
            <person name="Binder M."/>
            <person name="Bloem J."/>
            <person name="Labutti K."/>
            <person name="Salamov A."/>
            <person name="Andreopoulos B."/>
            <person name="Baker S."/>
            <person name="Barry K."/>
            <person name="Bills G."/>
            <person name="Bluhm B."/>
            <person name="Cannon C."/>
            <person name="Castanera R."/>
            <person name="Culley D."/>
            <person name="Daum C."/>
            <person name="Ezra D."/>
            <person name="Gonzalez J."/>
            <person name="Henrissat B."/>
            <person name="Kuo A."/>
            <person name="Liang C."/>
            <person name="Lipzen A."/>
            <person name="Lutzoni F."/>
            <person name="Magnuson J."/>
            <person name="Mondo S."/>
            <person name="Nolan M."/>
            <person name="Ohm R."/>
            <person name="Pangilinan J."/>
            <person name="Park H.-J."/>
            <person name="Ramirez L."/>
            <person name="Alfaro M."/>
            <person name="Sun H."/>
            <person name="Tritt A."/>
            <person name="Yoshinaga Y."/>
            <person name="Zwiers L.-H."/>
            <person name="Turgeon B."/>
            <person name="Goodwin S."/>
            <person name="Spatafora J."/>
            <person name="Crous P."/>
            <person name="Grigoriev I."/>
        </authorList>
    </citation>
    <scope>NUCLEOTIDE SEQUENCE</scope>
    <source>
        <strain evidence="2">CBS 279.74</strain>
    </source>
</reference>
<protein>
    <submittedName>
        <fullName evidence="2">Putative amidase</fullName>
    </submittedName>
</protein>